<dbReference type="RefSeq" id="WP_192508993.1">
    <property type="nucleotide sequence ID" value="NZ_AQGV01000014.1"/>
</dbReference>
<gene>
    <name evidence="1" type="ORF">PAUR_a4360</name>
</gene>
<reference evidence="1 2" key="1">
    <citation type="submission" date="2015-03" db="EMBL/GenBank/DDBJ databases">
        <title>Genome sequence of Pseudoalteromonas aurantia.</title>
        <authorList>
            <person name="Xie B.-B."/>
            <person name="Rong J.-C."/>
            <person name="Qin Q.-L."/>
            <person name="Zhang Y.-Z."/>
        </authorList>
    </citation>
    <scope>NUCLEOTIDE SEQUENCE [LARGE SCALE GENOMIC DNA]</scope>
    <source>
        <strain evidence="1 2">208</strain>
    </source>
</reference>
<evidence type="ECO:0000313" key="2">
    <source>
        <dbReference type="Proteomes" id="UP000615755"/>
    </source>
</evidence>
<organism evidence="1 2">
    <name type="scientific">Pseudoalteromonas aurantia 208</name>
    <dbReference type="NCBI Taxonomy" id="1314867"/>
    <lineage>
        <taxon>Bacteria</taxon>
        <taxon>Pseudomonadati</taxon>
        <taxon>Pseudomonadota</taxon>
        <taxon>Gammaproteobacteria</taxon>
        <taxon>Alteromonadales</taxon>
        <taxon>Pseudoalteromonadaceae</taxon>
        <taxon>Pseudoalteromonas</taxon>
    </lineage>
</organism>
<accession>A0ABR9EFL8</accession>
<keyword evidence="2" id="KW-1185">Reference proteome</keyword>
<name>A0ABR9EFL8_9GAMM</name>
<evidence type="ECO:0000313" key="1">
    <source>
        <dbReference type="EMBL" id="MBE0369786.1"/>
    </source>
</evidence>
<dbReference type="Proteomes" id="UP000615755">
    <property type="component" value="Unassembled WGS sequence"/>
</dbReference>
<dbReference type="EMBL" id="AQGV01000014">
    <property type="protein sequence ID" value="MBE0369786.1"/>
    <property type="molecule type" value="Genomic_DNA"/>
</dbReference>
<protein>
    <submittedName>
        <fullName evidence="1">Uncharacterized protein</fullName>
    </submittedName>
</protein>
<proteinExistence type="predicted"/>
<sequence>MDFSQLNKQRAHSFDKQRTILKKLGKGKTILCETCQQPLTLDLATSNTQQGIICCAQGCTHIELELG</sequence>
<comment type="caution">
    <text evidence="1">The sequence shown here is derived from an EMBL/GenBank/DDBJ whole genome shotgun (WGS) entry which is preliminary data.</text>
</comment>